<proteinExistence type="inferred from homology"/>
<comment type="pathway">
    <text evidence="6">Metabolic intermediate biosynthesis; acetyl-CoA biosynthesis; acetyl-CoA from acetate: step 1/2.</text>
</comment>
<evidence type="ECO:0000256" key="1">
    <source>
        <dbReference type="ARBA" id="ARBA00008748"/>
    </source>
</evidence>
<dbReference type="PANTHER" id="PTHR21060:SF15">
    <property type="entry name" value="ACETATE KINASE-RELATED"/>
    <property type="match status" value="1"/>
</dbReference>
<dbReference type="SUPFAM" id="SSF53067">
    <property type="entry name" value="Actin-like ATPase domain"/>
    <property type="match status" value="2"/>
</dbReference>
<feature type="binding site" evidence="6">
    <location>
        <begin position="267"/>
        <end position="269"/>
    </location>
    <ligand>
        <name>ATP</name>
        <dbReference type="ChEBI" id="CHEBI:30616"/>
    </ligand>
</feature>
<dbReference type="GO" id="GO:0006085">
    <property type="term" value="P:acetyl-CoA biosynthetic process"/>
    <property type="evidence" value="ECO:0007669"/>
    <property type="project" value="UniProtKB-UniRule"/>
</dbReference>
<dbReference type="NCBIfam" id="TIGR00016">
    <property type="entry name" value="ackA"/>
    <property type="match status" value="1"/>
</dbReference>
<evidence type="ECO:0000313" key="8">
    <source>
        <dbReference type="EMBL" id="OBK22580.1"/>
    </source>
</evidence>
<evidence type="ECO:0000313" key="9">
    <source>
        <dbReference type="Proteomes" id="UP000093928"/>
    </source>
</evidence>
<reference evidence="8 9" key="1">
    <citation type="submission" date="2016-06" db="EMBL/GenBank/DDBJ databases">
        <authorList>
            <person name="Kjaerup R.B."/>
            <person name="Dalgaard T.S."/>
            <person name="Juul-Madsen H.R."/>
        </authorList>
    </citation>
    <scope>NUCLEOTIDE SEQUENCE [LARGE SCALE GENOMIC DNA]</scope>
    <source>
        <strain evidence="8 9">1165133.8</strain>
    </source>
</reference>
<keyword evidence="3 6" id="KW-0547">Nucleotide-binding</keyword>
<keyword evidence="6" id="KW-0479">Metal-binding</keyword>
<protein>
    <recommendedName>
        <fullName evidence="6">Acetate kinase</fullName>
        <ecNumber evidence="6">2.7.2.1</ecNumber>
    </recommendedName>
    <alternativeName>
        <fullName evidence="6">Acetokinase</fullName>
    </alternativeName>
</protein>
<evidence type="ECO:0000256" key="7">
    <source>
        <dbReference type="RuleBase" id="RU003835"/>
    </source>
</evidence>
<dbReference type="Proteomes" id="UP000093928">
    <property type="component" value="Unassembled WGS sequence"/>
</dbReference>
<comment type="catalytic activity">
    <reaction evidence="6">
        <text>acetate + ATP = acetyl phosphate + ADP</text>
        <dbReference type="Rhea" id="RHEA:11352"/>
        <dbReference type="ChEBI" id="CHEBI:22191"/>
        <dbReference type="ChEBI" id="CHEBI:30089"/>
        <dbReference type="ChEBI" id="CHEBI:30616"/>
        <dbReference type="ChEBI" id="CHEBI:456216"/>
        <dbReference type="EC" id="2.7.2.1"/>
    </reaction>
</comment>
<dbReference type="RefSeq" id="WP_065145922.1">
    <property type="nucleotide sequence ID" value="NZ_LZLS01000186.1"/>
</dbReference>
<keyword evidence="6" id="KW-0460">Magnesium</keyword>
<dbReference type="PIRSF" id="PIRSF000722">
    <property type="entry name" value="Acetate_prop_kin"/>
    <property type="match status" value="1"/>
</dbReference>
<feature type="binding site" evidence="6">
    <location>
        <begin position="193"/>
        <end position="197"/>
    </location>
    <ligand>
        <name>ATP</name>
        <dbReference type="ChEBI" id="CHEBI:30616"/>
    </ligand>
</feature>
<feature type="binding site" evidence="6">
    <location>
        <position position="17"/>
    </location>
    <ligand>
        <name>ATP</name>
        <dbReference type="ChEBI" id="CHEBI:30616"/>
    </ligand>
</feature>
<dbReference type="AlphaFoldDB" id="A0A1A3NMK2"/>
<dbReference type="CDD" id="cd24010">
    <property type="entry name" value="ASKHA_NBD_AcK_PK"/>
    <property type="match status" value="1"/>
</dbReference>
<dbReference type="InterPro" id="IPR023865">
    <property type="entry name" value="Aliphatic_acid_kinase_CS"/>
</dbReference>
<keyword evidence="5 6" id="KW-0067">ATP-binding</keyword>
<evidence type="ECO:0000256" key="4">
    <source>
        <dbReference type="ARBA" id="ARBA00022777"/>
    </source>
</evidence>
<dbReference type="GO" id="GO:0005737">
    <property type="term" value="C:cytoplasm"/>
    <property type="evidence" value="ECO:0007669"/>
    <property type="project" value="UniProtKB-SubCell"/>
</dbReference>
<organism evidence="8 9">
    <name type="scientific">Mycobacterium asiaticum</name>
    <dbReference type="NCBI Taxonomy" id="1790"/>
    <lineage>
        <taxon>Bacteria</taxon>
        <taxon>Bacillati</taxon>
        <taxon>Actinomycetota</taxon>
        <taxon>Actinomycetes</taxon>
        <taxon>Mycobacteriales</taxon>
        <taxon>Mycobacteriaceae</taxon>
        <taxon>Mycobacterium</taxon>
    </lineage>
</organism>
<gene>
    <name evidence="6" type="primary">ackA</name>
    <name evidence="8" type="ORF">A5634_07330</name>
</gene>
<feature type="binding site" evidence="6">
    <location>
        <begin position="315"/>
        <end position="319"/>
    </location>
    <ligand>
        <name>ATP</name>
        <dbReference type="ChEBI" id="CHEBI:30616"/>
    </ligand>
</feature>
<comment type="caution">
    <text evidence="8">The sequence shown here is derived from an EMBL/GenBank/DDBJ whole genome shotgun (WGS) entry which is preliminary data.</text>
</comment>
<evidence type="ECO:0000256" key="3">
    <source>
        <dbReference type="ARBA" id="ARBA00022741"/>
    </source>
</evidence>
<accession>A0A1A3NMK2</accession>
<dbReference type="GO" id="GO:0000287">
    <property type="term" value="F:magnesium ion binding"/>
    <property type="evidence" value="ECO:0007669"/>
    <property type="project" value="UniProtKB-UniRule"/>
</dbReference>
<dbReference type="GO" id="GO:0008776">
    <property type="term" value="F:acetate kinase activity"/>
    <property type="evidence" value="ECO:0007669"/>
    <property type="project" value="UniProtKB-UniRule"/>
</dbReference>
<dbReference type="PRINTS" id="PR00471">
    <property type="entry name" value="ACETATEKNASE"/>
</dbReference>
<feature type="active site" description="Proton donor/acceptor" evidence="6">
    <location>
        <position position="133"/>
    </location>
</feature>
<dbReference type="EC" id="2.7.2.1" evidence="6"/>
<feature type="site" description="Transition state stabilizer" evidence="6">
    <location>
        <position position="165"/>
    </location>
</feature>
<comment type="subcellular location">
    <subcellularLocation>
        <location evidence="6">Cytoplasm</location>
    </subcellularLocation>
</comment>
<feature type="binding site" evidence="6">
    <location>
        <position position="368"/>
    </location>
    <ligand>
        <name>Mg(2+)</name>
        <dbReference type="ChEBI" id="CHEBI:18420"/>
    </ligand>
</feature>
<keyword evidence="4 6" id="KW-0418">Kinase</keyword>
<dbReference type="EMBL" id="LZLS01000186">
    <property type="protein sequence ID" value="OBK22580.1"/>
    <property type="molecule type" value="Genomic_DNA"/>
</dbReference>
<dbReference type="InterPro" id="IPR043129">
    <property type="entry name" value="ATPase_NBD"/>
</dbReference>
<evidence type="ECO:0000256" key="5">
    <source>
        <dbReference type="ARBA" id="ARBA00022840"/>
    </source>
</evidence>
<dbReference type="GO" id="GO:0006083">
    <property type="term" value="P:acetate metabolic process"/>
    <property type="evidence" value="ECO:0007669"/>
    <property type="project" value="TreeGrafter"/>
</dbReference>
<dbReference type="UniPathway" id="UPA00340">
    <property type="reaction ID" value="UER00458"/>
</dbReference>
<evidence type="ECO:0000256" key="2">
    <source>
        <dbReference type="ARBA" id="ARBA00022679"/>
    </source>
</evidence>
<dbReference type="OrthoDB" id="9802453at2"/>
<dbReference type="Pfam" id="PF00871">
    <property type="entry name" value="Acetate_kinase"/>
    <property type="match status" value="1"/>
</dbReference>
<dbReference type="Gene3D" id="3.30.420.40">
    <property type="match status" value="2"/>
</dbReference>
<dbReference type="HAMAP" id="MF_00020">
    <property type="entry name" value="Acetate_kinase"/>
    <property type="match status" value="1"/>
</dbReference>
<dbReference type="InterPro" id="IPR000890">
    <property type="entry name" value="Aliphatic_acid_kin_short-chain"/>
</dbReference>
<comment type="function">
    <text evidence="6">Catalyzes the formation of acetyl phosphate from acetate and ATP. Can also catalyze the reverse reaction.</text>
</comment>
<sequence length="380" mass="40938">MTDRLVLVINSGSSSLKFQLVDPDSGASRATGTVEQIGEPSSEVADHDAALRRAFDMLADDGIDLKDCGLVAVGHRVVHGGKRFHRPTLLDDEVIAELQELSPLAPLHNPPALQGIEVARKLLPDVPHIAVFDTAFFHHLPPAAAIYAIDRELAETWDIRRYGFHGTSHEYVSGQAAAFVGRPLDEVNQIVLHLGNGASASAVVGGRPVETSMGLTPLEGLVMGTRSGDIDAGVYSYLFRTAKMGVEEIESMLNKRSGVLGLAGERDFRRLREMIQSGDAAAKLAYDVFIHRLRKYIGAYLAVLGHTDVISFTAGIGEHDVAVRRDALAGLGELGIELDDERNATGSGERRISRDDSPITVLVVPTNEELAIARDCVSLL</sequence>
<feature type="binding site" evidence="6">
    <location>
        <position position="76"/>
    </location>
    <ligand>
        <name>substrate</name>
    </ligand>
</feature>
<keyword evidence="2 6" id="KW-0808">Transferase</keyword>
<dbReference type="PROSITE" id="PS01075">
    <property type="entry name" value="ACETATE_KINASE_1"/>
    <property type="match status" value="1"/>
</dbReference>
<dbReference type="PANTHER" id="PTHR21060">
    <property type="entry name" value="ACETATE KINASE"/>
    <property type="match status" value="1"/>
</dbReference>
<comment type="subunit">
    <text evidence="6">Homodimer.</text>
</comment>
<dbReference type="PROSITE" id="PS01076">
    <property type="entry name" value="ACETATE_KINASE_2"/>
    <property type="match status" value="1"/>
</dbReference>
<evidence type="ECO:0000256" key="6">
    <source>
        <dbReference type="HAMAP-Rule" id="MF_00020"/>
    </source>
</evidence>
<keyword evidence="6" id="KW-0963">Cytoplasm</keyword>
<dbReference type="InterPro" id="IPR004372">
    <property type="entry name" value="Ac/propionate_kinase"/>
</dbReference>
<comment type="similarity">
    <text evidence="1 6 7">Belongs to the acetokinase family.</text>
</comment>
<comment type="cofactor">
    <cofactor evidence="6">
        <name>Mg(2+)</name>
        <dbReference type="ChEBI" id="CHEBI:18420"/>
    </cofactor>
    <cofactor evidence="6">
        <name>Mn(2+)</name>
        <dbReference type="ChEBI" id="CHEBI:29035"/>
    </cofactor>
    <text evidence="6">Mg(2+). Can also accept Mn(2+).</text>
</comment>
<feature type="binding site" evidence="6">
    <location>
        <position position="10"/>
    </location>
    <ligand>
        <name>Mg(2+)</name>
        <dbReference type="ChEBI" id="CHEBI:18420"/>
    </ligand>
</feature>
<feature type="site" description="Transition state stabilizer" evidence="6">
    <location>
        <position position="226"/>
    </location>
</feature>
<name>A0A1A3NMK2_MYCAS</name>
<dbReference type="GO" id="GO:0005524">
    <property type="term" value="F:ATP binding"/>
    <property type="evidence" value="ECO:0007669"/>
    <property type="project" value="UniProtKB-KW"/>
</dbReference>